<dbReference type="PANTHER" id="PTHR30532:SF28">
    <property type="entry name" value="PETROBACTIN-BINDING PROTEIN YCLQ"/>
    <property type="match status" value="1"/>
</dbReference>
<dbReference type="CDD" id="cd01140">
    <property type="entry name" value="FatB"/>
    <property type="match status" value="1"/>
</dbReference>
<evidence type="ECO:0000256" key="2">
    <source>
        <dbReference type="ARBA" id="ARBA00008814"/>
    </source>
</evidence>
<evidence type="ECO:0000313" key="8">
    <source>
        <dbReference type="EMBL" id="OZS77920.1"/>
    </source>
</evidence>
<feature type="domain" description="Fe/B12 periplasmic-binding" evidence="7">
    <location>
        <begin position="67"/>
        <end position="324"/>
    </location>
</feature>
<keyword evidence="9" id="KW-1185">Reference proteome</keyword>
<dbReference type="AlphaFoldDB" id="A0A264W2X2"/>
<dbReference type="GO" id="GO:0030288">
    <property type="term" value="C:outer membrane-bounded periplasmic space"/>
    <property type="evidence" value="ECO:0007669"/>
    <property type="project" value="TreeGrafter"/>
</dbReference>
<dbReference type="InterPro" id="IPR051313">
    <property type="entry name" value="Bact_iron-sidero_bind"/>
</dbReference>
<evidence type="ECO:0000256" key="1">
    <source>
        <dbReference type="ARBA" id="ARBA00004196"/>
    </source>
</evidence>
<sequence length="324" mass="35223">MKKWLVALLAVLVIGLLAACGDKDEAANEAETTDSTETSAGSSADTKFPMTLTHELGETVIEDKPETVVVFDFGILDALSKLDVEVAGVPQAAIPPYLEEYAGDEYTNVGSLKEPDFEAIHAMQPDLIIISARQADLYPEFEEIAPTVYMGLDTTNYMNSFESNMTLIGELFGKEQEMAKELETVKSEIETIAADLENVEGKALFVLINEGKVSAYGPGSRFGLIHDVFGYEAADTNLEVSTHGQGVSFEYLAETNPDILFVLDRSQAIESGAPGNADFENELVQKTNAYKNGKIIYVDPSAWYLAGGGLDSMRIMIEDMKKGL</sequence>
<evidence type="ECO:0000256" key="4">
    <source>
        <dbReference type="ARBA" id="ARBA00022729"/>
    </source>
</evidence>
<comment type="subcellular location">
    <subcellularLocation>
        <location evidence="1">Cell envelope</location>
    </subcellularLocation>
</comment>
<evidence type="ECO:0000256" key="5">
    <source>
        <dbReference type="SAM" id="MobiDB-lite"/>
    </source>
</evidence>
<accession>A0A264W2X2</accession>
<dbReference type="RefSeq" id="WP_094943165.1">
    <property type="nucleotide sequence ID" value="NZ_NOKQ01000217.1"/>
</dbReference>
<evidence type="ECO:0000256" key="6">
    <source>
        <dbReference type="SAM" id="SignalP"/>
    </source>
</evidence>
<dbReference type="PANTHER" id="PTHR30532">
    <property type="entry name" value="IRON III DICITRATE-BINDING PERIPLASMIC PROTEIN"/>
    <property type="match status" value="1"/>
</dbReference>
<dbReference type="OrthoDB" id="63946at2"/>
<organism evidence="8 9">
    <name type="scientific">Tetzosporium hominis</name>
    <dbReference type="NCBI Taxonomy" id="2020506"/>
    <lineage>
        <taxon>Bacteria</taxon>
        <taxon>Bacillati</taxon>
        <taxon>Bacillota</taxon>
        <taxon>Bacilli</taxon>
        <taxon>Bacillales</taxon>
        <taxon>Caryophanaceae</taxon>
        <taxon>Tetzosporium</taxon>
    </lineage>
</organism>
<keyword evidence="3" id="KW-0813">Transport</keyword>
<feature type="region of interest" description="Disordered" evidence="5">
    <location>
        <begin position="28"/>
        <end position="47"/>
    </location>
</feature>
<dbReference type="InterPro" id="IPR033870">
    <property type="entry name" value="FatB"/>
</dbReference>
<evidence type="ECO:0000259" key="7">
    <source>
        <dbReference type="PROSITE" id="PS50983"/>
    </source>
</evidence>
<reference evidence="8 9" key="1">
    <citation type="submission" date="2017-07" db="EMBL/GenBank/DDBJ databases">
        <title>Tetzosporium hominis gen.nov. sp.nov.</title>
        <authorList>
            <person name="Tetz G."/>
            <person name="Tetz V."/>
        </authorList>
    </citation>
    <scope>NUCLEOTIDE SEQUENCE [LARGE SCALE GENOMIC DNA]</scope>
    <source>
        <strain evidence="8 9">VT-49</strain>
    </source>
</reference>
<dbReference type="SUPFAM" id="SSF53807">
    <property type="entry name" value="Helical backbone' metal receptor"/>
    <property type="match status" value="1"/>
</dbReference>
<gene>
    <name evidence="8" type="ORF">CF394_09200</name>
</gene>
<keyword evidence="4 6" id="KW-0732">Signal</keyword>
<dbReference type="PROSITE" id="PS51257">
    <property type="entry name" value="PROKAR_LIPOPROTEIN"/>
    <property type="match status" value="1"/>
</dbReference>
<name>A0A264W2X2_9BACL</name>
<dbReference type="InterPro" id="IPR002491">
    <property type="entry name" value="ABC_transptr_periplasmic_BD"/>
</dbReference>
<evidence type="ECO:0000256" key="3">
    <source>
        <dbReference type="ARBA" id="ARBA00022448"/>
    </source>
</evidence>
<protein>
    <submittedName>
        <fullName evidence="8">ABC transporter</fullName>
    </submittedName>
</protein>
<dbReference type="PROSITE" id="PS50983">
    <property type="entry name" value="FE_B12_PBP"/>
    <property type="match status" value="1"/>
</dbReference>
<comment type="caution">
    <text evidence="8">The sequence shown here is derived from an EMBL/GenBank/DDBJ whole genome shotgun (WGS) entry which is preliminary data.</text>
</comment>
<dbReference type="Proteomes" id="UP000217065">
    <property type="component" value="Unassembled WGS sequence"/>
</dbReference>
<dbReference type="GO" id="GO:1901678">
    <property type="term" value="P:iron coordination entity transport"/>
    <property type="evidence" value="ECO:0007669"/>
    <property type="project" value="UniProtKB-ARBA"/>
</dbReference>
<dbReference type="Gene3D" id="3.40.50.1980">
    <property type="entry name" value="Nitrogenase molybdenum iron protein domain"/>
    <property type="match status" value="2"/>
</dbReference>
<dbReference type="EMBL" id="NOKQ01000217">
    <property type="protein sequence ID" value="OZS77920.1"/>
    <property type="molecule type" value="Genomic_DNA"/>
</dbReference>
<feature type="compositionally biased region" description="Low complexity" evidence="5">
    <location>
        <begin position="35"/>
        <end position="46"/>
    </location>
</feature>
<feature type="chain" id="PRO_5039102388" evidence="6">
    <location>
        <begin position="19"/>
        <end position="324"/>
    </location>
</feature>
<evidence type="ECO:0000313" key="9">
    <source>
        <dbReference type="Proteomes" id="UP000217065"/>
    </source>
</evidence>
<proteinExistence type="inferred from homology"/>
<comment type="similarity">
    <text evidence="2">Belongs to the bacterial solute-binding protein 8 family.</text>
</comment>
<feature type="signal peptide" evidence="6">
    <location>
        <begin position="1"/>
        <end position="18"/>
    </location>
</feature>
<dbReference type="Pfam" id="PF01497">
    <property type="entry name" value="Peripla_BP_2"/>
    <property type="match status" value="1"/>
</dbReference>